<name>A0A6L2M6K1_TANCI</name>
<evidence type="ECO:0000256" key="1">
    <source>
        <dbReference type="SAM" id="MobiDB-lite"/>
    </source>
</evidence>
<comment type="caution">
    <text evidence="2">The sequence shown here is derived from an EMBL/GenBank/DDBJ whole genome shotgun (WGS) entry which is preliminary data.</text>
</comment>
<proteinExistence type="predicted"/>
<dbReference type="EMBL" id="BKCJ010005975">
    <property type="protein sequence ID" value="GEU69656.1"/>
    <property type="molecule type" value="Genomic_DNA"/>
</dbReference>
<feature type="compositionally biased region" description="Polar residues" evidence="1">
    <location>
        <begin position="26"/>
        <end position="36"/>
    </location>
</feature>
<dbReference type="AlphaFoldDB" id="A0A6L2M6K1"/>
<evidence type="ECO:0000313" key="2">
    <source>
        <dbReference type="EMBL" id="GEU69656.1"/>
    </source>
</evidence>
<protein>
    <submittedName>
        <fullName evidence="2">Glycine-rich protein</fullName>
    </submittedName>
</protein>
<sequence length="117" mass="12175">MLFAVIGSLEHPISSLFVDGSLTANEGSSGEGTASNPYDLYNSDGDEPGGGSGETILLFVNTLFVGESGVAVIADFGLAHEITSQLPYTEYATRCVRVSNELGAEHPKSTAFLCLDG</sequence>
<organism evidence="2">
    <name type="scientific">Tanacetum cinerariifolium</name>
    <name type="common">Dalmatian daisy</name>
    <name type="synonym">Chrysanthemum cinerariifolium</name>
    <dbReference type="NCBI Taxonomy" id="118510"/>
    <lineage>
        <taxon>Eukaryota</taxon>
        <taxon>Viridiplantae</taxon>
        <taxon>Streptophyta</taxon>
        <taxon>Embryophyta</taxon>
        <taxon>Tracheophyta</taxon>
        <taxon>Spermatophyta</taxon>
        <taxon>Magnoliopsida</taxon>
        <taxon>eudicotyledons</taxon>
        <taxon>Gunneridae</taxon>
        <taxon>Pentapetalae</taxon>
        <taxon>asterids</taxon>
        <taxon>campanulids</taxon>
        <taxon>Asterales</taxon>
        <taxon>Asteraceae</taxon>
        <taxon>Asteroideae</taxon>
        <taxon>Anthemideae</taxon>
        <taxon>Anthemidinae</taxon>
        <taxon>Tanacetum</taxon>
    </lineage>
</organism>
<accession>A0A6L2M6K1</accession>
<reference evidence="2" key="1">
    <citation type="journal article" date="2019" name="Sci. Rep.">
        <title>Draft genome of Tanacetum cinerariifolium, the natural source of mosquito coil.</title>
        <authorList>
            <person name="Yamashiro T."/>
            <person name="Shiraishi A."/>
            <person name="Satake H."/>
            <person name="Nakayama K."/>
        </authorList>
    </citation>
    <scope>NUCLEOTIDE SEQUENCE</scope>
</reference>
<feature type="region of interest" description="Disordered" evidence="1">
    <location>
        <begin position="26"/>
        <end position="47"/>
    </location>
</feature>
<gene>
    <name evidence="2" type="ORF">Tci_041634</name>
</gene>